<name>A0A3S3SGD2_9FLAO</name>
<evidence type="ECO:0000259" key="5">
    <source>
        <dbReference type="Pfam" id="PF04542"/>
    </source>
</evidence>
<evidence type="ECO:0000256" key="1">
    <source>
        <dbReference type="ARBA" id="ARBA00010641"/>
    </source>
</evidence>
<reference evidence="7 8" key="1">
    <citation type="submission" date="2019-01" db="EMBL/GenBank/DDBJ databases">
        <title>Flavobacterium sp. nov.,isolated from freshwater.</title>
        <authorList>
            <person name="Zhang R."/>
            <person name="Du Z.-J."/>
        </authorList>
    </citation>
    <scope>NUCLEOTIDE SEQUENCE [LARGE SCALE GENOMIC DNA]</scope>
    <source>
        <strain evidence="7 8">1E403</strain>
    </source>
</reference>
<gene>
    <name evidence="7" type="ORF">EPI11_04365</name>
</gene>
<evidence type="ECO:0000256" key="2">
    <source>
        <dbReference type="ARBA" id="ARBA00023015"/>
    </source>
</evidence>
<feature type="domain" description="RNA polymerase sigma factor 70 region 4 type 2" evidence="6">
    <location>
        <begin position="114"/>
        <end position="164"/>
    </location>
</feature>
<dbReference type="EMBL" id="SBII01000002">
    <property type="protein sequence ID" value="RWX02459.1"/>
    <property type="molecule type" value="Genomic_DNA"/>
</dbReference>
<keyword evidence="3" id="KW-0731">Sigma factor</keyword>
<dbReference type="InterPro" id="IPR036388">
    <property type="entry name" value="WH-like_DNA-bd_sf"/>
</dbReference>
<dbReference type="Pfam" id="PF04542">
    <property type="entry name" value="Sigma70_r2"/>
    <property type="match status" value="1"/>
</dbReference>
<dbReference type="InterPro" id="IPR013324">
    <property type="entry name" value="RNA_pol_sigma_r3/r4-like"/>
</dbReference>
<dbReference type="InterPro" id="IPR014284">
    <property type="entry name" value="RNA_pol_sigma-70_dom"/>
</dbReference>
<comment type="similarity">
    <text evidence="1">Belongs to the sigma-70 factor family. ECF subfamily.</text>
</comment>
<organism evidence="7 8">
    <name type="scientific">Flavobacterium cerinum</name>
    <dbReference type="NCBI Taxonomy" id="2502784"/>
    <lineage>
        <taxon>Bacteria</taxon>
        <taxon>Pseudomonadati</taxon>
        <taxon>Bacteroidota</taxon>
        <taxon>Flavobacteriia</taxon>
        <taxon>Flavobacteriales</taxon>
        <taxon>Flavobacteriaceae</taxon>
        <taxon>Flavobacterium</taxon>
    </lineage>
</organism>
<protein>
    <submittedName>
        <fullName evidence="7">Sigma-70 family RNA polymerase sigma factor</fullName>
    </submittedName>
</protein>
<accession>A0A3S3SGD2</accession>
<dbReference type="Proteomes" id="UP000287527">
    <property type="component" value="Unassembled WGS sequence"/>
</dbReference>
<dbReference type="PANTHER" id="PTHR43133:SF46">
    <property type="entry name" value="RNA POLYMERASE SIGMA-70 FACTOR ECF SUBFAMILY"/>
    <property type="match status" value="1"/>
</dbReference>
<dbReference type="PANTHER" id="PTHR43133">
    <property type="entry name" value="RNA POLYMERASE ECF-TYPE SIGMA FACTO"/>
    <property type="match status" value="1"/>
</dbReference>
<evidence type="ECO:0000259" key="6">
    <source>
        <dbReference type="Pfam" id="PF08281"/>
    </source>
</evidence>
<dbReference type="OrthoDB" id="659855at2"/>
<keyword evidence="8" id="KW-1185">Reference proteome</keyword>
<dbReference type="InterPro" id="IPR039425">
    <property type="entry name" value="RNA_pol_sigma-70-like"/>
</dbReference>
<dbReference type="Gene3D" id="1.10.10.10">
    <property type="entry name" value="Winged helix-like DNA-binding domain superfamily/Winged helix DNA-binding domain"/>
    <property type="match status" value="1"/>
</dbReference>
<dbReference type="Gene3D" id="1.10.1740.10">
    <property type="match status" value="1"/>
</dbReference>
<dbReference type="GO" id="GO:0006352">
    <property type="term" value="P:DNA-templated transcription initiation"/>
    <property type="evidence" value="ECO:0007669"/>
    <property type="project" value="InterPro"/>
</dbReference>
<keyword evidence="2" id="KW-0805">Transcription regulation</keyword>
<dbReference type="RefSeq" id="WP_128388731.1">
    <property type="nucleotide sequence ID" value="NZ_SBII01000002.1"/>
</dbReference>
<proteinExistence type="inferred from homology"/>
<dbReference type="AlphaFoldDB" id="A0A3S3SGD2"/>
<sequence length="173" mass="19891">MKDNSLKGICEEITFSNFFKSHAKALRNYLYYKYGNEEQAGDATQEAFIKLWENCANVPLEKAKSFLYTVANNTTLNHLAHQKVVLEYSKKSPPKSTDTQSPEFLMEEDQFKVKLQNAIAKLTEAQRTAFLLHRIDGKKYHEIAEILGISVKAVEKRLHGALVELRKEIENLR</sequence>
<dbReference type="Pfam" id="PF08281">
    <property type="entry name" value="Sigma70_r4_2"/>
    <property type="match status" value="1"/>
</dbReference>
<dbReference type="SUPFAM" id="SSF88946">
    <property type="entry name" value="Sigma2 domain of RNA polymerase sigma factors"/>
    <property type="match status" value="1"/>
</dbReference>
<evidence type="ECO:0000313" key="8">
    <source>
        <dbReference type="Proteomes" id="UP000287527"/>
    </source>
</evidence>
<dbReference type="InterPro" id="IPR013249">
    <property type="entry name" value="RNA_pol_sigma70_r4_t2"/>
</dbReference>
<dbReference type="InterPro" id="IPR013325">
    <property type="entry name" value="RNA_pol_sigma_r2"/>
</dbReference>
<dbReference type="SUPFAM" id="SSF88659">
    <property type="entry name" value="Sigma3 and sigma4 domains of RNA polymerase sigma factors"/>
    <property type="match status" value="1"/>
</dbReference>
<evidence type="ECO:0000313" key="7">
    <source>
        <dbReference type="EMBL" id="RWX02459.1"/>
    </source>
</evidence>
<evidence type="ECO:0000256" key="4">
    <source>
        <dbReference type="ARBA" id="ARBA00023163"/>
    </source>
</evidence>
<feature type="domain" description="RNA polymerase sigma-70 region 2" evidence="5">
    <location>
        <begin position="19"/>
        <end position="83"/>
    </location>
</feature>
<dbReference type="GO" id="GO:0003677">
    <property type="term" value="F:DNA binding"/>
    <property type="evidence" value="ECO:0007669"/>
    <property type="project" value="InterPro"/>
</dbReference>
<dbReference type="NCBIfam" id="TIGR02937">
    <property type="entry name" value="sigma70-ECF"/>
    <property type="match status" value="1"/>
</dbReference>
<keyword evidence="4" id="KW-0804">Transcription</keyword>
<dbReference type="CDD" id="cd06171">
    <property type="entry name" value="Sigma70_r4"/>
    <property type="match status" value="1"/>
</dbReference>
<evidence type="ECO:0000256" key="3">
    <source>
        <dbReference type="ARBA" id="ARBA00023082"/>
    </source>
</evidence>
<dbReference type="InterPro" id="IPR007627">
    <property type="entry name" value="RNA_pol_sigma70_r2"/>
</dbReference>
<comment type="caution">
    <text evidence="7">The sequence shown here is derived from an EMBL/GenBank/DDBJ whole genome shotgun (WGS) entry which is preliminary data.</text>
</comment>
<dbReference type="GO" id="GO:0016987">
    <property type="term" value="F:sigma factor activity"/>
    <property type="evidence" value="ECO:0007669"/>
    <property type="project" value="UniProtKB-KW"/>
</dbReference>